<dbReference type="WBParaSite" id="EN70_826">
    <property type="protein sequence ID" value="EN70_826"/>
    <property type="gene ID" value="EN70_826"/>
</dbReference>
<dbReference type="GeneID" id="9941320"/>
<evidence type="ECO:0000313" key="1">
    <source>
        <dbReference type="Proteomes" id="UP000095285"/>
    </source>
</evidence>
<accession>A0A1I7W0D3</accession>
<dbReference type="KEGG" id="loa:LOAG_03925"/>
<evidence type="ECO:0000313" key="2">
    <source>
        <dbReference type="WBParaSite" id="EN70_826"/>
    </source>
</evidence>
<proteinExistence type="predicted"/>
<dbReference type="RefSeq" id="XP_003139510.2">
    <property type="nucleotide sequence ID" value="XM_003139462.2"/>
</dbReference>
<dbReference type="CTD" id="9941320"/>
<gene>
    <name evidence="2" type="primary">LOAG_03925</name>
</gene>
<name>A0A1I7W0D3_LOALO</name>
<reference evidence="1" key="1">
    <citation type="submission" date="2012-04" db="EMBL/GenBank/DDBJ databases">
        <title>The Genome Sequence of Loa loa.</title>
        <authorList>
            <consortium name="The Broad Institute Genome Sequencing Platform"/>
            <consortium name="Broad Institute Genome Sequencing Center for Infectious Disease"/>
            <person name="Nutman T.B."/>
            <person name="Fink D.L."/>
            <person name="Russ C."/>
            <person name="Young S."/>
            <person name="Zeng Q."/>
            <person name="Gargeya S."/>
            <person name="Alvarado L."/>
            <person name="Berlin A."/>
            <person name="Chapman S.B."/>
            <person name="Chen Z."/>
            <person name="Freedman E."/>
            <person name="Gellesch M."/>
            <person name="Goldberg J."/>
            <person name="Griggs A."/>
            <person name="Gujja S."/>
            <person name="Heilman E.R."/>
            <person name="Heiman D."/>
            <person name="Howarth C."/>
            <person name="Mehta T."/>
            <person name="Neiman D."/>
            <person name="Pearson M."/>
            <person name="Roberts A."/>
            <person name="Saif S."/>
            <person name="Shea T."/>
            <person name="Shenoy N."/>
            <person name="Sisk P."/>
            <person name="Stolte C."/>
            <person name="Sykes S."/>
            <person name="White J."/>
            <person name="Yandava C."/>
            <person name="Haas B."/>
            <person name="Henn M.R."/>
            <person name="Nusbaum C."/>
            <person name="Birren B."/>
        </authorList>
    </citation>
    <scope>NUCLEOTIDE SEQUENCE [LARGE SCALE GENOMIC DNA]</scope>
</reference>
<protein>
    <submittedName>
        <fullName evidence="2">C2H2-type domain-containing protein</fullName>
    </submittedName>
</protein>
<dbReference type="Proteomes" id="UP000095285">
    <property type="component" value="Unassembled WGS sequence"/>
</dbReference>
<dbReference type="AlphaFoldDB" id="A0A1I7W0D3"/>
<keyword evidence="1" id="KW-1185">Reference proteome</keyword>
<reference evidence="2" key="2">
    <citation type="submission" date="2016-11" db="UniProtKB">
        <authorList>
            <consortium name="WormBaseParasite"/>
        </authorList>
    </citation>
    <scope>IDENTIFICATION</scope>
</reference>
<sequence length="110" mass="12216">MALTNQRIDSWRTYVPILRPVLTMVLVPLPVSGQQLVTIPVPHPLPALALQSVPVARSVAMFMLQLVSISRPSGTTGVSCCVCCHACLRTRSYYTLHHVPMHWSQDEQLP</sequence>
<dbReference type="InParanoid" id="A0A1I7W0D3"/>
<organism evidence="1 2">
    <name type="scientific">Loa loa</name>
    <name type="common">Eye worm</name>
    <name type="synonym">Filaria loa</name>
    <dbReference type="NCBI Taxonomy" id="7209"/>
    <lineage>
        <taxon>Eukaryota</taxon>
        <taxon>Metazoa</taxon>
        <taxon>Ecdysozoa</taxon>
        <taxon>Nematoda</taxon>
        <taxon>Chromadorea</taxon>
        <taxon>Rhabditida</taxon>
        <taxon>Spirurina</taxon>
        <taxon>Spiruromorpha</taxon>
        <taxon>Filarioidea</taxon>
        <taxon>Onchocercidae</taxon>
        <taxon>Loa</taxon>
    </lineage>
</organism>